<accession>A0A2P2NNM6</accession>
<sequence length="29" mass="3431">MCKKKNLLVYLIFLVLGPPSFIEMRLLNH</sequence>
<organism evidence="1">
    <name type="scientific">Rhizophora mucronata</name>
    <name type="common">Asiatic mangrove</name>
    <dbReference type="NCBI Taxonomy" id="61149"/>
    <lineage>
        <taxon>Eukaryota</taxon>
        <taxon>Viridiplantae</taxon>
        <taxon>Streptophyta</taxon>
        <taxon>Embryophyta</taxon>
        <taxon>Tracheophyta</taxon>
        <taxon>Spermatophyta</taxon>
        <taxon>Magnoliopsida</taxon>
        <taxon>eudicotyledons</taxon>
        <taxon>Gunneridae</taxon>
        <taxon>Pentapetalae</taxon>
        <taxon>rosids</taxon>
        <taxon>fabids</taxon>
        <taxon>Malpighiales</taxon>
        <taxon>Rhizophoraceae</taxon>
        <taxon>Rhizophora</taxon>
    </lineage>
</organism>
<dbReference type="AlphaFoldDB" id="A0A2P2NNM6"/>
<reference evidence="1" key="1">
    <citation type="submission" date="2018-02" db="EMBL/GenBank/DDBJ databases">
        <title>Rhizophora mucronata_Transcriptome.</title>
        <authorList>
            <person name="Meera S.P."/>
            <person name="Sreeshan A."/>
            <person name="Augustine A."/>
        </authorList>
    </citation>
    <scope>NUCLEOTIDE SEQUENCE</scope>
    <source>
        <tissue evidence="1">Leaf</tissue>
    </source>
</reference>
<dbReference type="EMBL" id="GGEC01063561">
    <property type="protein sequence ID" value="MBX44045.1"/>
    <property type="molecule type" value="Transcribed_RNA"/>
</dbReference>
<name>A0A2P2NNM6_RHIMU</name>
<evidence type="ECO:0000313" key="1">
    <source>
        <dbReference type="EMBL" id="MBX44045.1"/>
    </source>
</evidence>
<proteinExistence type="predicted"/>
<protein>
    <submittedName>
        <fullName evidence="1">Uncharacterized protein</fullName>
    </submittedName>
</protein>